<reference evidence="2 3" key="1">
    <citation type="submission" date="2024-08" db="EMBL/GenBank/DDBJ databases">
        <authorList>
            <person name="Cucini C."/>
            <person name="Frati F."/>
        </authorList>
    </citation>
    <scope>NUCLEOTIDE SEQUENCE [LARGE SCALE GENOMIC DNA]</scope>
</reference>
<accession>A0ABP1RL30</accession>
<dbReference type="Pfam" id="PF20268">
    <property type="entry name" value="SBDS_C"/>
    <property type="match status" value="1"/>
</dbReference>
<evidence type="ECO:0000259" key="1">
    <source>
        <dbReference type="Pfam" id="PF20268"/>
    </source>
</evidence>
<gene>
    <name evidence="2" type="ORF">ODALV1_LOCUS23437</name>
</gene>
<evidence type="ECO:0000313" key="3">
    <source>
        <dbReference type="Proteomes" id="UP001642540"/>
    </source>
</evidence>
<dbReference type="InterPro" id="IPR046928">
    <property type="entry name" value="SDO1/SBDS_C"/>
</dbReference>
<proteinExistence type="predicted"/>
<feature type="domain" description="Ribosome maturation protein SDO1/SBDS C-terminal" evidence="1">
    <location>
        <begin position="2"/>
        <end position="47"/>
    </location>
</feature>
<name>A0ABP1RL30_9HEXA</name>
<evidence type="ECO:0000313" key="2">
    <source>
        <dbReference type="EMBL" id="CAL8129771.1"/>
    </source>
</evidence>
<dbReference type="EMBL" id="CAXLJM020000078">
    <property type="protein sequence ID" value="CAL8129771.1"/>
    <property type="molecule type" value="Genomic_DNA"/>
</dbReference>
<dbReference type="Gene3D" id="3.30.70.240">
    <property type="match status" value="1"/>
</dbReference>
<dbReference type="Proteomes" id="UP001642540">
    <property type="component" value="Unassembled WGS sequence"/>
</dbReference>
<keyword evidence="3" id="KW-1185">Reference proteome</keyword>
<protein>
    <recommendedName>
        <fullName evidence="1">Ribosome maturation protein SDO1/SBDS C-terminal domain-containing protein</fullName>
    </recommendedName>
</protein>
<sequence>MGQVETKEFTGNSLTLIILLDPGFFRELDELVRAESKGKGVLEVLSLKDVADSEEQIE</sequence>
<organism evidence="2 3">
    <name type="scientific">Orchesella dallaii</name>
    <dbReference type="NCBI Taxonomy" id="48710"/>
    <lineage>
        <taxon>Eukaryota</taxon>
        <taxon>Metazoa</taxon>
        <taxon>Ecdysozoa</taxon>
        <taxon>Arthropoda</taxon>
        <taxon>Hexapoda</taxon>
        <taxon>Collembola</taxon>
        <taxon>Entomobryomorpha</taxon>
        <taxon>Entomobryoidea</taxon>
        <taxon>Orchesellidae</taxon>
        <taxon>Orchesellinae</taxon>
        <taxon>Orchesella</taxon>
    </lineage>
</organism>
<comment type="caution">
    <text evidence="2">The sequence shown here is derived from an EMBL/GenBank/DDBJ whole genome shotgun (WGS) entry which is preliminary data.</text>
</comment>